<keyword evidence="1" id="KW-0732">Signal</keyword>
<dbReference type="RefSeq" id="WP_087552181.1">
    <property type="nucleotide sequence ID" value="NZ_CP033133.1"/>
</dbReference>
<evidence type="ECO:0000313" key="3">
    <source>
        <dbReference type="EMBL" id="AYO53120.1"/>
    </source>
</evidence>
<dbReference type="Pfam" id="PF07007">
    <property type="entry name" value="LprI"/>
    <property type="match status" value="1"/>
</dbReference>
<dbReference type="EMBL" id="CP033133">
    <property type="protein sequence ID" value="AYO53120.1"/>
    <property type="molecule type" value="Genomic_DNA"/>
</dbReference>
<evidence type="ECO:0000259" key="2">
    <source>
        <dbReference type="Pfam" id="PF07007"/>
    </source>
</evidence>
<dbReference type="InterPro" id="IPR009739">
    <property type="entry name" value="LprI-like_N"/>
</dbReference>
<name>A0A3G2SZ02_9GAMM</name>
<protein>
    <recommendedName>
        <fullName evidence="2">Lysozyme inhibitor LprI-like N-terminal domain-containing protein</fullName>
    </recommendedName>
</protein>
<evidence type="ECO:0000313" key="4">
    <source>
        <dbReference type="Proteomes" id="UP000279962"/>
    </source>
</evidence>
<feature type="signal peptide" evidence="1">
    <location>
        <begin position="1"/>
        <end position="23"/>
    </location>
</feature>
<feature type="domain" description="Lysozyme inhibitor LprI-like N-terminal" evidence="2">
    <location>
        <begin position="30"/>
        <end position="99"/>
    </location>
</feature>
<sequence>MKKFVLIGCSYFLLSFLPATGFAQVCDAQNLECGKKQFTILQNEVKQKYQQLRAKLTTNQKKNLQYSQLTWMNQRDVTCGREIDKSNAVGCHLNALQTRNTWLDTQISMCKEQTCQTIALDR</sequence>
<gene>
    <name evidence="3" type="ORF">CDG68_05315</name>
</gene>
<accession>A0A3G2SZ02</accession>
<proteinExistence type="predicted"/>
<dbReference type="AlphaFoldDB" id="A0A3G2SZ02"/>
<evidence type="ECO:0000256" key="1">
    <source>
        <dbReference type="SAM" id="SignalP"/>
    </source>
</evidence>
<dbReference type="Proteomes" id="UP000279962">
    <property type="component" value="Chromosome"/>
</dbReference>
<reference evidence="3 4" key="1">
    <citation type="submission" date="2018-10" db="EMBL/GenBank/DDBJ databases">
        <title>The complete genome of Acinetobacter wuhouensis strain WCHAW010062.</title>
        <authorList>
            <person name="Hu Y."/>
            <person name="Long H."/>
            <person name="Feng Y."/>
            <person name="Zong Z."/>
        </authorList>
    </citation>
    <scope>NUCLEOTIDE SEQUENCE [LARGE SCALE GENOMIC DNA]</scope>
    <source>
        <strain evidence="3 4">WCHAW010062</strain>
    </source>
</reference>
<organism evidence="3 4">
    <name type="scientific">Acinetobacter wuhouensis</name>
    <dbReference type="NCBI Taxonomy" id="1879050"/>
    <lineage>
        <taxon>Bacteria</taxon>
        <taxon>Pseudomonadati</taxon>
        <taxon>Pseudomonadota</taxon>
        <taxon>Gammaproteobacteria</taxon>
        <taxon>Moraxellales</taxon>
        <taxon>Moraxellaceae</taxon>
        <taxon>Acinetobacter</taxon>
    </lineage>
</organism>
<feature type="chain" id="PRO_5017966293" description="Lysozyme inhibitor LprI-like N-terminal domain-containing protein" evidence="1">
    <location>
        <begin position="24"/>
        <end position="122"/>
    </location>
</feature>